<comment type="similarity">
    <text evidence="1">Belongs to the ClpS family.</text>
</comment>
<evidence type="ECO:0000313" key="3">
    <source>
        <dbReference type="EMBL" id="QPJ65731.1"/>
    </source>
</evidence>
<gene>
    <name evidence="1" type="primary">clpS</name>
    <name evidence="3" type="ORF">G3M78_10145</name>
</gene>
<name>A0A7T0G3X3_9BACT</name>
<comment type="subunit">
    <text evidence="1">Binds to the N-terminal domain of the chaperone ClpA.</text>
</comment>
<proteinExistence type="inferred from homology"/>
<evidence type="ECO:0000313" key="4">
    <source>
        <dbReference type="Proteomes" id="UP000594464"/>
    </source>
</evidence>
<dbReference type="Proteomes" id="UP000594464">
    <property type="component" value="Chromosome"/>
</dbReference>
<feature type="domain" description="Adaptor protein ClpS core" evidence="2">
    <location>
        <begin position="26"/>
        <end position="102"/>
    </location>
</feature>
<dbReference type="Gene3D" id="3.30.1390.10">
    <property type="match status" value="1"/>
</dbReference>
<reference evidence="4" key="1">
    <citation type="submission" date="2020-02" db="EMBL/GenBank/DDBJ databases">
        <title>Genomic and physiological characterization of two novel Nitrospinaceae genera.</title>
        <authorList>
            <person name="Mueller A.J."/>
            <person name="Jung M.-Y."/>
            <person name="Strachan C.R."/>
            <person name="Herbold C.W."/>
            <person name="Kirkegaard R.H."/>
            <person name="Daims H."/>
        </authorList>
    </citation>
    <scope>NUCLEOTIDE SEQUENCE [LARGE SCALE GENOMIC DNA]</scope>
</reference>
<accession>A0A7T0G3X3</accession>
<comment type="function">
    <text evidence="1">Involved in the modulation of the specificity of the ClpAP-mediated ATP-dependent protein degradation.</text>
</comment>
<sequence length="106" mass="12187">MSTETLPYLPGTDDDQDERTRLSYLPMYRVIMWNDNVTTMEFVIRVLINLFAKDFDTAEGLMYEIHVNGSAHVVTLPLEQAEFKVEQVHSAAALEQFPFTCTIEPE</sequence>
<keyword evidence="3" id="KW-0645">Protease</keyword>
<dbReference type="PANTHER" id="PTHR33473">
    <property type="entry name" value="ATP-DEPENDENT CLP PROTEASE ADAPTER PROTEIN CLPS1, CHLOROPLASTIC"/>
    <property type="match status" value="1"/>
</dbReference>
<evidence type="ECO:0000259" key="2">
    <source>
        <dbReference type="Pfam" id="PF02617"/>
    </source>
</evidence>
<dbReference type="PANTHER" id="PTHR33473:SF17">
    <property type="entry name" value="ATP-DEPENDENT CLP PROTEASE ADAPTER PROTEIN CLPS1, CHLOROPLASTIC"/>
    <property type="match status" value="1"/>
</dbReference>
<dbReference type="HAMAP" id="MF_00302">
    <property type="entry name" value="ClpS"/>
    <property type="match status" value="1"/>
</dbReference>
<organism evidence="3 4">
    <name type="scientific">Candidatus Nitrohelix vancouverensis</name>
    <dbReference type="NCBI Taxonomy" id="2705534"/>
    <lineage>
        <taxon>Bacteria</taxon>
        <taxon>Pseudomonadati</taxon>
        <taxon>Nitrospinota/Tectimicrobiota group</taxon>
        <taxon>Nitrospinota</taxon>
        <taxon>Nitrospinia</taxon>
        <taxon>Nitrospinales</taxon>
        <taxon>Nitrospinaceae</taxon>
        <taxon>Candidatus Nitrohelix</taxon>
    </lineage>
</organism>
<keyword evidence="3" id="KW-0378">Hydrolase</keyword>
<dbReference type="GO" id="GO:0030163">
    <property type="term" value="P:protein catabolic process"/>
    <property type="evidence" value="ECO:0007669"/>
    <property type="project" value="InterPro"/>
</dbReference>
<dbReference type="EMBL" id="CP048620">
    <property type="protein sequence ID" value="QPJ65731.1"/>
    <property type="molecule type" value="Genomic_DNA"/>
</dbReference>
<dbReference type="GO" id="GO:0008233">
    <property type="term" value="F:peptidase activity"/>
    <property type="evidence" value="ECO:0007669"/>
    <property type="project" value="UniProtKB-KW"/>
</dbReference>
<protein>
    <recommendedName>
        <fullName evidence="1">ATP-dependent Clp protease adapter protein ClpS</fullName>
    </recommendedName>
</protein>
<evidence type="ECO:0000256" key="1">
    <source>
        <dbReference type="HAMAP-Rule" id="MF_00302"/>
    </source>
</evidence>
<dbReference type="InterPro" id="IPR014719">
    <property type="entry name" value="Ribosomal_bL12_C/ClpS-like"/>
</dbReference>
<dbReference type="InterPro" id="IPR022935">
    <property type="entry name" value="ClpS"/>
</dbReference>
<dbReference type="KEGG" id="nva:G3M78_10145"/>
<dbReference type="InterPro" id="IPR003769">
    <property type="entry name" value="ClpS_core"/>
</dbReference>
<dbReference type="SUPFAM" id="SSF54736">
    <property type="entry name" value="ClpS-like"/>
    <property type="match status" value="1"/>
</dbReference>
<dbReference type="GO" id="GO:0006508">
    <property type="term" value="P:proteolysis"/>
    <property type="evidence" value="ECO:0007669"/>
    <property type="project" value="UniProtKB-UniRule"/>
</dbReference>
<dbReference type="AlphaFoldDB" id="A0A7T0G3X3"/>
<dbReference type="Pfam" id="PF02617">
    <property type="entry name" value="ClpS"/>
    <property type="match status" value="1"/>
</dbReference>